<evidence type="ECO:0000313" key="1">
    <source>
        <dbReference type="EMBL" id="MDO1447223.1"/>
    </source>
</evidence>
<comment type="caution">
    <text evidence="1">The sequence shown here is derived from an EMBL/GenBank/DDBJ whole genome shotgun (WGS) entry which is preliminary data.</text>
</comment>
<keyword evidence="2" id="KW-1185">Reference proteome</keyword>
<protein>
    <submittedName>
        <fullName evidence="1">DUF3140 domain-containing protein</fullName>
    </submittedName>
</protein>
<accession>A0ABT8R7Q5</accession>
<sequence>MATNAANDQEDVYQEFKDLVNMTPKQIEKWLQTEESKEVGFKEKEGGESVGHQSGGKIIHILEKKKADLKEDDYAHMRKVVGYIKRHSAQKPGGDIENTPWRFSLMNWGHDPMK</sequence>
<dbReference type="EMBL" id="JAUKPO010000006">
    <property type="protein sequence ID" value="MDO1447223.1"/>
    <property type="molecule type" value="Genomic_DNA"/>
</dbReference>
<dbReference type="PANTHER" id="PTHR40630:SF1">
    <property type="entry name" value="DNA-BINDING PROTEIN"/>
    <property type="match status" value="1"/>
</dbReference>
<reference evidence="1" key="1">
    <citation type="submission" date="2023-07" db="EMBL/GenBank/DDBJ databases">
        <title>The genome sequence of Rhodocytophaga aerolata KACC 12507.</title>
        <authorList>
            <person name="Zhang X."/>
        </authorList>
    </citation>
    <scope>NUCLEOTIDE SEQUENCE</scope>
    <source>
        <strain evidence="1">KACC 12507</strain>
    </source>
</reference>
<dbReference type="Proteomes" id="UP001168528">
    <property type="component" value="Unassembled WGS sequence"/>
</dbReference>
<gene>
    <name evidence="1" type="ORF">Q0590_13215</name>
</gene>
<dbReference type="PANTHER" id="PTHR40630">
    <property type="entry name" value="POSSIBLE DNA-BINDING PROTEIN"/>
    <property type="match status" value="1"/>
</dbReference>
<name>A0ABT8R7Q5_9BACT</name>
<proteinExistence type="predicted"/>
<dbReference type="InterPro" id="IPR021487">
    <property type="entry name" value="DUF3140"/>
</dbReference>
<dbReference type="Pfam" id="PF11338">
    <property type="entry name" value="DUF3140"/>
    <property type="match status" value="1"/>
</dbReference>
<evidence type="ECO:0000313" key="2">
    <source>
        <dbReference type="Proteomes" id="UP001168528"/>
    </source>
</evidence>
<dbReference type="RefSeq" id="WP_302038024.1">
    <property type="nucleotide sequence ID" value="NZ_JAUKPO010000006.1"/>
</dbReference>
<organism evidence="1 2">
    <name type="scientific">Rhodocytophaga aerolata</name>
    <dbReference type="NCBI Taxonomy" id="455078"/>
    <lineage>
        <taxon>Bacteria</taxon>
        <taxon>Pseudomonadati</taxon>
        <taxon>Bacteroidota</taxon>
        <taxon>Cytophagia</taxon>
        <taxon>Cytophagales</taxon>
        <taxon>Rhodocytophagaceae</taxon>
        <taxon>Rhodocytophaga</taxon>
    </lineage>
</organism>